<proteinExistence type="predicted"/>
<name>A0A645INL4_9ZZZZ</name>
<evidence type="ECO:0000313" key="3">
    <source>
        <dbReference type="EMBL" id="MPN52911.1"/>
    </source>
</evidence>
<dbReference type="AlphaFoldDB" id="A0A645INL4"/>
<protein>
    <recommendedName>
        <fullName evidence="4">Helix-turn-helix domain-containing protein</fullName>
    </recommendedName>
</protein>
<evidence type="ECO:0000259" key="2">
    <source>
        <dbReference type="Pfam" id="PF21247"/>
    </source>
</evidence>
<dbReference type="InterPro" id="IPR041657">
    <property type="entry name" value="HTH_17"/>
</dbReference>
<dbReference type="Pfam" id="PF12728">
    <property type="entry name" value="HTH_17"/>
    <property type="match status" value="1"/>
</dbReference>
<sequence length="154" mass="18654">MKKLTIDELYLQMFATYDDILSVDDVAVIMNLDKKRVYRMLRSGEINSIKFDRWVRVPRLWLIEYIQKYGFQRQQSFHEQRRAAVALYCRTPRSRKQIQEFLDLSDRKFFRDTVLHPLLEEGVIRMTIPEYPGHVKQRYVTVRPYESEDSNDEN</sequence>
<evidence type="ECO:0008006" key="4">
    <source>
        <dbReference type="Google" id="ProtNLM"/>
    </source>
</evidence>
<feature type="domain" description="Helix-turn-helix" evidence="1">
    <location>
        <begin position="21"/>
        <end position="68"/>
    </location>
</feature>
<evidence type="ECO:0000259" key="1">
    <source>
        <dbReference type="Pfam" id="PF12728"/>
    </source>
</evidence>
<organism evidence="3">
    <name type="scientific">bioreactor metagenome</name>
    <dbReference type="NCBI Taxonomy" id="1076179"/>
    <lineage>
        <taxon>unclassified sequences</taxon>
        <taxon>metagenomes</taxon>
        <taxon>ecological metagenomes</taxon>
    </lineage>
</organism>
<comment type="caution">
    <text evidence="3">The sequence shown here is derived from an EMBL/GenBank/DDBJ whole genome shotgun (WGS) entry which is preliminary data.</text>
</comment>
<gene>
    <name evidence="3" type="ORF">SDC9_200574</name>
</gene>
<feature type="domain" description="Filamentation induced by cAMP protein Fic-like C-terminal" evidence="2">
    <location>
        <begin position="92"/>
        <end position="139"/>
    </location>
</feature>
<dbReference type="Pfam" id="PF21247">
    <property type="entry name" value="Fic-like_C"/>
    <property type="match status" value="1"/>
</dbReference>
<accession>A0A645INL4</accession>
<reference evidence="3" key="1">
    <citation type="submission" date="2019-08" db="EMBL/GenBank/DDBJ databases">
        <authorList>
            <person name="Kucharzyk K."/>
            <person name="Murdoch R.W."/>
            <person name="Higgins S."/>
            <person name="Loffler F."/>
        </authorList>
    </citation>
    <scope>NUCLEOTIDE SEQUENCE</scope>
</reference>
<dbReference type="EMBL" id="VSSQ01119473">
    <property type="protein sequence ID" value="MPN52911.1"/>
    <property type="molecule type" value="Genomic_DNA"/>
</dbReference>
<dbReference type="InterPro" id="IPR049514">
    <property type="entry name" value="Fic-like_C"/>
</dbReference>